<reference evidence="5 6" key="1">
    <citation type="submission" date="2018-07" db="EMBL/GenBank/DDBJ databases">
        <title>Freshwater and sediment microbial communities from various areas in North America, analyzing microbe dynamics in response to fracking.</title>
        <authorList>
            <person name="Lamendella R."/>
        </authorList>
    </citation>
    <scope>NUCLEOTIDE SEQUENCE [LARGE SCALE GENOMIC DNA]</scope>
    <source>
        <strain evidence="5 6">114E</strain>
        <strain evidence="4 7">114E_o</strain>
    </source>
</reference>
<gene>
    <name evidence="5" type="ORF">DET51_10310</name>
    <name evidence="4" type="ORF">DET64_10310</name>
</gene>
<protein>
    <submittedName>
        <fullName evidence="5">FHA domain protein</fullName>
    </submittedName>
</protein>
<dbReference type="InterPro" id="IPR008984">
    <property type="entry name" value="SMAD_FHA_dom_sf"/>
</dbReference>
<dbReference type="EMBL" id="QPJB01000003">
    <property type="protein sequence ID" value="RCW36219.1"/>
    <property type="molecule type" value="Genomic_DNA"/>
</dbReference>
<evidence type="ECO:0000313" key="4">
    <source>
        <dbReference type="EMBL" id="RBP75410.1"/>
    </source>
</evidence>
<keyword evidence="7" id="KW-1185">Reference proteome</keyword>
<dbReference type="CDD" id="cd00060">
    <property type="entry name" value="FHA"/>
    <property type="match status" value="1"/>
</dbReference>
<comment type="caution">
    <text evidence="5">The sequence shown here is derived from an EMBL/GenBank/DDBJ whole genome shotgun (WGS) entry which is preliminary data.</text>
</comment>
<evidence type="ECO:0000259" key="3">
    <source>
        <dbReference type="Pfam" id="PF20232"/>
    </source>
</evidence>
<name>A0A368V578_MARNT</name>
<proteinExistence type="predicted"/>
<dbReference type="SUPFAM" id="SSF49879">
    <property type="entry name" value="SMAD/FHA domain"/>
    <property type="match status" value="1"/>
</dbReference>
<dbReference type="Pfam" id="PF00498">
    <property type="entry name" value="FHA"/>
    <property type="match status" value="1"/>
</dbReference>
<feature type="domain" description="FHA" evidence="2">
    <location>
        <begin position="54"/>
        <end position="101"/>
    </location>
</feature>
<dbReference type="Proteomes" id="UP000253065">
    <property type="component" value="Unassembled WGS sequence"/>
</dbReference>
<dbReference type="Pfam" id="PF20232">
    <property type="entry name" value="T6SS_FHA_C"/>
    <property type="match status" value="1"/>
</dbReference>
<evidence type="ECO:0000256" key="1">
    <source>
        <dbReference type="SAM" id="MobiDB-lite"/>
    </source>
</evidence>
<evidence type="ECO:0000259" key="2">
    <source>
        <dbReference type="Pfam" id="PF00498"/>
    </source>
</evidence>
<feature type="region of interest" description="Disordered" evidence="1">
    <location>
        <begin position="16"/>
        <end position="42"/>
    </location>
</feature>
<feature type="compositionally biased region" description="Basic and acidic residues" evidence="1">
    <location>
        <begin position="136"/>
        <end position="153"/>
    </location>
</feature>
<feature type="region of interest" description="Disordered" evidence="1">
    <location>
        <begin position="128"/>
        <end position="184"/>
    </location>
</feature>
<dbReference type="NCBIfam" id="TIGR03354">
    <property type="entry name" value="VI_FHA"/>
    <property type="match status" value="1"/>
</dbReference>
<dbReference type="InterPro" id="IPR046883">
    <property type="entry name" value="T6SS_FHA_C"/>
</dbReference>
<feature type="domain" description="Type VI secretion system FHA" evidence="3">
    <location>
        <begin position="255"/>
        <end position="425"/>
    </location>
</feature>
<dbReference type="Gene3D" id="2.60.200.20">
    <property type="match status" value="1"/>
</dbReference>
<evidence type="ECO:0000313" key="7">
    <source>
        <dbReference type="Proteomes" id="UP000253065"/>
    </source>
</evidence>
<dbReference type="EMBL" id="QNSA01000003">
    <property type="protein sequence ID" value="RBP75410.1"/>
    <property type="molecule type" value="Genomic_DNA"/>
</dbReference>
<accession>A0A368V578</accession>
<feature type="region of interest" description="Disordered" evidence="1">
    <location>
        <begin position="220"/>
        <end position="239"/>
    </location>
</feature>
<dbReference type="InterPro" id="IPR017735">
    <property type="entry name" value="T6SS_FHA"/>
</dbReference>
<dbReference type="Proteomes" id="UP000252795">
    <property type="component" value="Unassembled WGS sequence"/>
</dbReference>
<dbReference type="AlphaFoldDB" id="A0A368V578"/>
<organism evidence="5 6">
    <name type="scientific">Marinobacter nauticus</name>
    <name type="common">Marinobacter hydrocarbonoclasticus</name>
    <name type="synonym">Marinobacter aquaeolei</name>
    <dbReference type="NCBI Taxonomy" id="2743"/>
    <lineage>
        <taxon>Bacteria</taxon>
        <taxon>Pseudomonadati</taxon>
        <taxon>Pseudomonadota</taxon>
        <taxon>Gammaproteobacteria</taxon>
        <taxon>Pseudomonadales</taxon>
        <taxon>Marinobacteraceae</taxon>
        <taxon>Marinobacter</taxon>
    </lineage>
</organism>
<evidence type="ECO:0000313" key="6">
    <source>
        <dbReference type="Proteomes" id="UP000252795"/>
    </source>
</evidence>
<dbReference type="RefSeq" id="WP_113879301.1">
    <property type="nucleotide sequence ID" value="NZ_CAJXYA010000001.1"/>
</dbReference>
<evidence type="ECO:0000313" key="5">
    <source>
        <dbReference type="EMBL" id="RCW36219.1"/>
    </source>
</evidence>
<dbReference type="InterPro" id="IPR000253">
    <property type="entry name" value="FHA_dom"/>
</dbReference>
<sequence length="436" mass="48716">MAQQAAELTLVITNPTETGGGASIEHSFGTRGGSIGTAASDSWQLSPHRTGAVAGHAEVRYLDGGFCLIDRSGRTYINSSSQPVGRGRRARLSHGDTVTIGRYQIRAELSGVPAAVGETEHDAREDHGLVDAPENGLRHAANEQSRPEGREPLEGLQPAAGDPVSCDPLAPWQQKPARPDEEAPELLASDQAWFARSAEVSDEYRENRDVAMGLPVTPQREHKERQGMSETTRNMREVSRQHISGAPLLRGLDADIDFADSDEMRLFLEEAGQTLKATVEGLLALHQGEDSRHQALRTRLQPIEDNPLRLANDYPDTIQTLFAAQRSPVHLSAPAAVRESLESLNHHQQATREAIREALEAILHAFSPEALLRRFHGYRRGLQDNEDEGRWAWDMYKHYYRELKSSRQQGFERLFQEVFDQAYDQHLRQLQREKLL</sequence>